<feature type="domain" description="SF3 helicase" evidence="5">
    <location>
        <begin position="477"/>
        <end position="640"/>
    </location>
</feature>
<proteinExistence type="predicted"/>
<dbReference type="InterPro" id="IPR036390">
    <property type="entry name" value="WH_DNA-bd_sf"/>
</dbReference>
<dbReference type="InterPro" id="IPR051620">
    <property type="entry name" value="ORF904-like_C"/>
</dbReference>
<dbReference type="Pfam" id="PF22763">
    <property type="entry name" value="NrS1-1_pol-like_HBD"/>
    <property type="match status" value="1"/>
</dbReference>
<evidence type="ECO:0000256" key="4">
    <source>
        <dbReference type="ARBA" id="ARBA00022840"/>
    </source>
</evidence>
<dbReference type="InterPro" id="IPR014818">
    <property type="entry name" value="Phage/plasmid_primase_P4_C"/>
</dbReference>
<dbReference type="InterPro" id="IPR027417">
    <property type="entry name" value="P-loop_NTPase"/>
</dbReference>
<dbReference type="Proteomes" id="UP000286595">
    <property type="component" value="Unassembled WGS sequence"/>
</dbReference>
<evidence type="ECO:0000256" key="1">
    <source>
        <dbReference type="ARBA" id="ARBA00022741"/>
    </source>
</evidence>
<dbReference type="NCBIfam" id="TIGR01613">
    <property type="entry name" value="primase_Cterm"/>
    <property type="match status" value="1"/>
</dbReference>
<accession>A0A414UGP2</accession>
<dbReference type="Pfam" id="PF03288">
    <property type="entry name" value="Pox_D5"/>
    <property type="match status" value="1"/>
</dbReference>
<dbReference type="InterPro" id="IPR054468">
    <property type="entry name" value="NrSPol-like_HBD"/>
</dbReference>
<name>A0A414UGP2_9FIRM</name>
<dbReference type="Pfam" id="PF08706">
    <property type="entry name" value="D5_N"/>
    <property type="match status" value="1"/>
</dbReference>
<evidence type="ECO:0000256" key="2">
    <source>
        <dbReference type="ARBA" id="ARBA00022801"/>
    </source>
</evidence>
<dbReference type="GO" id="GO:0016787">
    <property type="term" value="F:hydrolase activity"/>
    <property type="evidence" value="ECO:0007669"/>
    <property type="project" value="UniProtKB-KW"/>
</dbReference>
<dbReference type="PANTHER" id="PTHR35372:SF2">
    <property type="entry name" value="SF3 HELICASE DOMAIN-CONTAINING PROTEIN"/>
    <property type="match status" value="1"/>
</dbReference>
<keyword evidence="2" id="KW-0378">Hydrolase</keyword>
<evidence type="ECO:0000313" key="6">
    <source>
        <dbReference type="EMBL" id="RHG62498.1"/>
    </source>
</evidence>
<dbReference type="GO" id="GO:0005524">
    <property type="term" value="F:ATP binding"/>
    <property type="evidence" value="ECO:0007669"/>
    <property type="project" value="UniProtKB-KW"/>
</dbReference>
<dbReference type="AlphaFoldDB" id="A0A414UGP2"/>
<gene>
    <name evidence="6" type="ORF">DW252_01700</name>
</gene>
<evidence type="ECO:0000259" key="5">
    <source>
        <dbReference type="PROSITE" id="PS51206"/>
    </source>
</evidence>
<protein>
    <submittedName>
        <fullName evidence="6">Nucleoside triphosphatase</fullName>
    </submittedName>
</protein>
<dbReference type="SUPFAM" id="SSF46785">
    <property type="entry name" value="Winged helix' DNA-binding domain"/>
    <property type="match status" value="1"/>
</dbReference>
<dbReference type="InterPro" id="IPR014015">
    <property type="entry name" value="Helicase_SF3_DNA-vir"/>
</dbReference>
<dbReference type="PROSITE" id="PS51206">
    <property type="entry name" value="SF3_HELICASE_1"/>
    <property type="match status" value="1"/>
</dbReference>
<keyword evidence="4" id="KW-0067">ATP-binding</keyword>
<keyword evidence="1" id="KW-0547">Nucleotide-binding</keyword>
<evidence type="ECO:0000313" key="7">
    <source>
        <dbReference type="Proteomes" id="UP000286595"/>
    </source>
</evidence>
<dbReference type="Gene3D" id="3.40.50.300">
    <property type="entry name" value="P-loop containing nucleotide triphosphate hydrolases"/>
    <property type="match status" value="1"/>
</dbReference>
<dbReference type="PANTHER" id="PTHR35372">
    <property type="entry name" value="ATP BINDING PROTEIN-RELATED"/>
    <property type="match status" value="1"/>
</dbReference>
<keyword evidence="3" id="KW-0347">Helicase</keyword>
<dbReference type="EMBL" id="QRIM01000002">
    <property type="protein sequence ID" value="RHG62498.1"/>
    <property type="molecule type" value="Genomic_DNA"/>
</dbReference>
<dbReference type="SMART" id="SM00885">
    <property type="entry name" value="D5_N"/>
    <property type="match status" value="1"/>
</dbReference>
<sequence length="770" mass="87802">MPEGIRGKPLYCLAKLEQKPGKNKPDKIPYQITGARASPNNQEHFKLLAEIEAIFKKGGYDAIGIGVFDNIVVIGIDKCVTNGKLNRFARKLVNKLKFYTEISISGTGIHIVAFASGLVFDKDRYYFNNRKLGLEIYPAGFTKRFIMLTGNIVNKYDVVECTDAVQWVLDTYMVKPNADIKVTVNAPGSYLSDETILEKMFTSANGEKTKALWNGGNDGKSASEGDLALCNILAFWCGGDEEQMDRLFRSSSRIRDKWDEVHGVETYGNITIKKAIRSCKEFYKPLGKTVAAEDFNELVSVLIELKPESNSRYKHGDLGKGRLFADFFKNIARYVPERKKWYIYDGIRWVADVGSLKAMELAKDLADAITIYSTTIKDEATREFFTNDFVKKWIQRGMRTTYISDAESVYPVPMKKFDSDIYLFNVKNGTIDLKDRSFREHRPEDFITKLSPVDYMPLARNERFLQFVDEITSGDADKAKYLQKSLGYSLTGDTRFECMFFLYGETTRNGKGTLMESVLLVCGDYGTTVRPETIALKSNANSQSPSEDIARLAGIRFANISEPSRGLLLNAAQVKNMTGNDTLNARFLHENSFDFKPQFKLYVNTNYLPVITDMTVFTSNRVLIIPFDRHFEEWEQDKTLKAEFKKPEVQSAILNWLLDGYDLLMDEGFKPPQSVIEATANYCHESDKISQFAEEKLIEDETAEVRTSVVYEHYKHWCDDNGCYSENSRNFNQELRKFGNVVRKRPQTGGEKTTMLMGYRMKDVVTDFLN</sequence>
<comment type="caution">
    <text evidence="6">The sequence shown here is derived from an EMBL/GenBank/DDBJ whole genome shotgun (WGS) entry which is preliminary data.</text>
</comment>
<dbReference type="InterPro" id="IPR004968">
    <property type="entry name" value="DNA_primase/NTPase_C"/>
</dbReference>
<dbReference type="InterPro" id="IPR006500">
    <property type="entry name" value="Helicase_put_C_phage/plasmid"/>
</dbReference>
<organism evidence="6 7">
    <name type="scientific">Coprococcus comes</name>
    <dbReference type="NCBI Taxonomy" id="410072"/>
    <lineage>
        <taxon>Bacteria</taxon>
        <taxon>Bacillati</taxon>
        <taxon>Bacillota</taxon>
        <taxon>Clostridia</taxon>
        <taxon>Lachnospirales</taxon>
        <taxon>Lachnospiraceae</taxon>
        <taxon>Coprococcus</taxon>
    </lineage>
</organism>
<evidence type="ECO:0000256" key="3">
    <source>
        <dbReference type="ARBA" id="ARBA00022806"/>
    </source>
</evidence>
<reference evidence="6 7" key="1">
    <citation type="submission" date="2018-08" db="EMBL/GenBank/DDBJ databases">
        <title>A genome reference for cultivated species of the human gut microbiota.</title>
        <authorList>
            <person name="Zou Y."/>
            <person name="Xue W."/>
            <person name="Luo G."/>
        </authorList>
    </citation>
    <scope>NUCLEOTIDE SEQUENCE [LARGE SCALE GENOMIC DNA]</scope>
    <source>
        <strain evidence="6 7">AM22-12LB</strain>
    </source>
</reference>
<dbReference type="GO" id="GO:0004386">
    <property type="term" value="F:helicase activity"/>
    <property type="evidence" value="ECO:0007669"/>
    <property type="project" value="UniProtKB-KW"/>
</dbReference>